<sequence>MGASVCVCVYKFDNLQIHDKSSDNCDFIKMATERSASNADTSHRRFSLPVGIRTPLLMIQSTSERNTNPDLHVIVGTVYCDDLDHWYSTWGPRTTGGT</sequence>
<organism evidence="1">
    <name type="scientific">Timema californicum</name>
    <name type="common">California timema</name>
    <name type="synonym">Walking stick</name>
    <dbReference type="NCBI Taxonomy" id="61474"/>
    <lineage>
        <taxon>Eukaryota</taxon>
        <taxon>Metazoa</taxon>
        <taxon>Ecdysozoa</taxon>
        <taxon>Arthropoda</taxon>
        <taxon>Hexapoda</taxon>
        <taxon>Insecta</taxon>
        <taxon>Pterygota</taxon>
        <taxon>Neoptera</taxon>
        <taxon>Polyneoptera</taxon>
        <taxon>Phasmatodea</taxon>
        <taxon>Timematodea</taxon>
        <taxon>Timematoidea</taxon>
        <taxon>Timematidae</taxon>
        <taxon>Timema</taxon>
    </lineage>
</organism>
<gene>
    <name evidence="1" type="ORF">TCMB3V08_LOCUS4646</name>
</gene>
<reference evidence="1" key="1">
    <citation type="submission" date="2020-11" db="EMBL/GenBank/DDBJ databases">
        <authorList>
            <person name="Tran Van P."/>
        </authorList>
    </citation>
    <scope>NUCLEOTIDE SEQUENCE</scope>
</reference>
<dbReference type="EMBL" id="OE180802">
    <property type="protein sequence ID" value="CAD7571988.1"/>
    <property type="molecule type" value="Genomic_DNA"/>
</dbReference>
<name>A0A7R9J3J3_TIMCA</name>
<accession>A0A7R9J3J3</accession>
<protein>
    <submittedName>
        <fullName evidence="1">(California timema) hypothetical protein</fullName>
    </submittedName>
</protein>
<evidence type="ECO:0000313" key="1">
    <source>
        <dbReference type="EMBL" id="CAD7571988.1"/>
    </source>
</evidence>
<dbReference type="AlphaFoldDB" id="A0A7R9J3J3"/>
<proteinExistence type="predicted"/>